<proteinExistence type="predicted"/>
<sequence>MDHLASRAFTFLLQFALEVPHRAPRASVEESCQLSCKTSLGRGRLEEPLAQGSRLDIQSNATLGLASMLIQRGTLPVRQLVDVEVPVLDKVEAVGCLGMVSGRYMKGLLNLWTQRLTERQRRLLRE</sequence>
<dbReference type="AlphaFoldDB" id="A0AA47NRU1"/>
<keyword evidence="2" id="KW-1185">Reference proteome</keyword>
<gene>
    <name evidence="1" type="ORF">N1851_030378</name>
</gene>
<reference evidence="1" key="1">
    <citation type="journal article" date="2023" name="Front. Mar. Sci.">
        <title>A new Merluccius polli reference genome to investigate the effects of global change in West African waters.</title>
        <authorList>
            <person name="Mateo J.L."/>
            <person name="Blanco-Fernandez C."/>
            <person name="Garcia-Vazquez E."/>
            <person name="Machado-Schiaffino G."/>
        </authorList>
    </citation>
    <scope>NUCLEOTIDE SEQUENCE</scope>
    <source>
        <strain evidence="1">C29</strain>
        <tissue evidence="1">Fin</tissue>
    </source>
</reference>
<dbReference type="EMBL" id="JAOPHQ010005748">
    <property type="protein sequence ID" value="KAK0134062.1"/>
    <property type="molecule type" value="Genomic_DNA"/>
</dbReference>
<comment type="caution">
    <text evidence="1">The sequence shown here is derived from an EMBL/GenBank/DDBJ whole genome shotgun (WGS) entry which is preliminary data.</text>
</comment>
<name>A0AA47NRU1_MERPO</name>
<dbReference type="Proteomes" id="UP001174136">
    <property type="component" value="Unassembled WGS sequence"/>
</dbReference>
<evidence type="ECO:0000313" key="1">
    <source>
        <dbReference type="EMBL" id="KAK0134062.1"/>
    </source>
</evidence>
<evidence type="ECO:0000313" key="2">
    <source>
        <dbReference type="Proteomes" id="UP001174136"/>
    </source>
</evidence>
<protein>
    <submittedName>
        <fullName evidence="1">Uncharacterized protein</fullName>
    </submittedName>
</protein>
<accession>A0AA47NRU1</accession>
<organism evidence="1 2">
    <name type="scientific">Merluccius polli</name>
    <name type="common">Benguela hake</name>
    <name type="synonym">Merluccius cadenati</name>
    <dbReference type="NCBI Taxonomy" id="89951"/>
    <lineage>
        <taxon>Eukaryota</taxon>
        <taxon>Metazoa</taxon>
        <taxon>Chordata</taxon>
        <taxon>Craniata</taxon>
        <taxon>Vertebrata</taxon>
        <taxon>Euteleostomi</taxon>
        <taxon>Actinopterygii</taxon>
        <taxon>Neopterygii</taxon>
        <taxon>Teleostei</taxon>
        <taxon>Neoteleostei</taxon>
        <taxon>Acanthomorphata</taxon>
        <taxon>Zeiogadaria</taxon>
        <taxon>Gadariae</taxon>
        <taxon>Gadiformes</taxon>
        <taxon>Gadoidei</taxon>
        <taxon>Merlucciidae</taxon>
        <taxon>Merluccius</taxon>
    </lineage>
</organism>